<feature type="region of interest" description="Disordered" evidence="1">
    <location>
        <begin position="818"/>
        <end position="838"/>
    </location>
</feature>
<feature type="region of interest" description="Disordered" evidence="1">
    <location>
        <begin position="366"/>
        <end position="523"/>
    </location>
</feature>
<dbReference type="EMBL" id="JANVFT010000138">
    <property type="protein sequence ID" value="KAJ4464585.1"/>
    <property type="molecule type" value="Genomic_DNA"/>
</dbReference>
<feature type="compositionally biased region" description="Low complexity" evidence="1">
    <location>
        <begin position="27"/>
        <end position="41"/>
    </location>
</feature>
<keyword evidence="3" id="KW-1185">Reference proteome</keyword>
<feature type="region of interest" description="Disordered" evidence="1">
    <location>
        <begin position="12"/>
        <end position="43"/>
    </location>
</feature>
<reference evidence="2" key="1">
    <citation type="submission" date="2022-08" db="EMBL/GenBank/DDBJ databases">
        <title>A Global Phylogenomic Analysis of the Shiitake Genus Lentinula.</title>
        <authorList>
            <consortium name="DOE Joint Genome Institute"/>
            <person name="Sierra-Patev S."/>
            <person name="Min B."/>
            <person name="Naranjo-Ortiz M."/>
            <person name="Looney B."/>
            <person name="Konkel Z."/>
            <person name="Slot J.C."/>
            <person name="Sakamoto Y."/>
            <person name="Steenwyk J.L."/>
            <person name="Rokas A."/>
            <person name="Carro J."/>
            <person name="Camarero S."/>
            <person name="Ferreira P."/>
            <person name="Molpeceres G."/>
            <person name="Ruiz-Duenas F.J."/>
            <person name="Serrano A."/>
            <person name="Henrissat B."/>
            <person name="Drula E."/>
            <person name="Hughes K.W."/>
            <person name="Mata J.L."/>
            <person name="Ishikawa N.K."/>
            <person name="Vargas-Isla R."/>
            <person name="Ushijima S."/>
            <person name="Smith C.A."/>
            <person name="Ahrendt S."/>
            <person name="Andreopoulos W."/>
            <person name="He G."/>
            <person name="Labutti K."/>
            <person name="Lipzen A."/>
            <person name="Ng V."/>
            <person name="Riley R."/>
            <person name="Sandor L."/>
            <person name="Barry K."/>
            <person name="Martinez A.T."/>
            <person name="Xiao Y."/>
            <person name="Gibbons J.G."/>
            <person name="Terashima K."/>
            <person name="Grigoriev I.V."/>
            <person name="Hibbett D.S."/>
        </authorList>
    </citation>
    <scope>NUCLEOTIDE SEQUENCE</scope>
    <source>
        <strain evidence="2">RHP3577 ss4</strain>
    </source>
</reference>
<evidence type="ECO:0000313" key="2">
    <source>
        <dbReference type="EMBL" id="KAJ4464585.1"/>
    </source>
</evidence>
<proteinExistence type="predicted"/>
<feature type="compositionally biased region" description="Basic and acidic residues" evidence="1">
    <location>
        <begin position="439"/>
        <end position="456"/>
    </location>
</feature>
<feature type="compositionally biased region" description="Polar residues" evidence="1">
    <location>
        <begin position="401"/>
        <end position="428"/>
    </location>
</feature>
<name>A0ABQ8UYG7_9AGAR</name>
<protein>
    <submittedName>
        <fullName evidence="2">Uncharacterized protein</fullName>
    </submittedName>
</protein>
<sequence>MTIILGWYPEGSSGAKRDEAPATHSASIPYSTSPSPQPQSIVKIEPSTPPPILQILHSPDVEPEPLPAYGWKHPAELQYFTPEDWLPTKLIFYLIANAFSVPPRAAVRGTPFFFLTRMNGETVTLPIGYRIPLLFLARFQWLSLKLVLTASSRETEWNEYKFSILHVSRLCTALLDAAQEYVRVSSEEGISKGMDRKWRCATFDRALARYRLKWFISGPEQVEEFYQTVGEDEYSKDAVKFDWRRWAMKGHRGFTLTDDEITIGITAEQFLVGLKQKNVDWYWDTEDHPILNGIDAWSLRALASSVSPSASELPSTYSQTPLGSKPVEPVTVATTAVELVPTGNIPSSARSLTYIASEFKLTNSTVSSSSSSPFSSQEHKNVSNSNFVPVPNSNGPVGNSRPSHSSNKQIPSRQPTSSAPVKTNSSRKITSRKRPGSPLEKEMKTASKRVTSKDKTPSSTSTLANGKRAKGALGEKLSQCGSHSINGESGNNDSASSCPPDSIKTSIPSTTPNKSNNMTVDEPSPRVIIPRISGYQGSHQDGTINGGVDITSENAVPVPPPSSPACSSAQNVFLPPTPITASSSSSLSYPLPGPSGYPFVPYSSLLTHSSASPPIPVLISIPTQIPLASDAPLPPDTTHPSKAPPASENLSSSTVIQIIDSIFSSFADSLSRFSDEIKQAKAEGVAEIRELLTSTILGDGNKSESARVRDPGLEDAVRNIVQANVRDIVGNAVENVVQKNLQDVVTNEIQTVLQQQQQQQPSPSFLDTISKDIQTMKEDILAATQREVRDGVRILVATIRTEVVGSSNDVSIKGETVSRNRRQNRRASAAQRDHTMSRKPVDLMDVDKDAYKVVSVHRIQHPLQHLLGEPVENKEDVLTEGSSNPDEDYGEDHEEVGLNTDTHIGEADMDDLYGGGDGSGDGDHVVRGRVFSRTSLNFNRHDNRNGNEYGNESPAACEADAGLPFKSRRKFGF</sequence>
<evidence type="ECO:0000256" key="1">
    <source>
        <dbReference type="SAM" id="MobiDB-lite"/>
    </source>
</evidence>
<feature type="compositionally biased region" description="Polar residues" evidence="1">
    <location>
        <begin position="479"/>
        <end position="519"/>
    </location>
</feature>
<organism evidence="2 3">
    <name type="scientific">Lentinula lateritia</name>
    <dbReference type="NCBI Taxonomy" id="40482"/>
    <lineage>
        <taxon>Eukaryota</taxon>
        <taxon>Fungi</taxon>
        <taxon>Dikarya</taxon>
        <taxon>Basidiomycota</taxon>
        <taxon>Agaricomycotina</taxon>
        <taxon>Agaricomycetes</taxon>
        <taxon>Agaricomycetidae</taxon>
        <taxon>Agaricales</taxon>
        <taxon>Marasmiineae</taxon>
        <taxon>Omphalotaceae</taxon>
        <taxon>Lentinula</taxon>
    </lineage>
</organism>
<accession>A0ABQ8UYG7</accession>
<evidence type="ECO:0000313" key="3">
    <source>
        <dbReference type="Proteomes" id="UP001150217"/>
    </source>
</evidence>
<dbReference type="Proteomes" id="UP001150217">
    <property type="component" value="Unassembled WGS sequence"/>
</dbReference>
<comment type="caution">
    <text evidence="2">The sequence shown here is derived from an EMBL/GenBank/DDBJ whole genome shotgun (WGS) entry which is preliminary data.</text>
</comment>
<gene>
    <name evidence="2" type="ORF">C8R41DRAFT_926896</name>
</gene>
<feature type="region of interest" description="Disordered" evidence="1">
    <location>
        <begin position="628"/>
        <end position="649"/>
    </location>
</feature>
<feature type="compositionally biased region" description="Low complexity" evidence="1">
    <location>
        <begin position="366"/>
        <end position="400"/>
    </location>
</feature>